<dbReference type="Proteomes" id="UP000325161">
    <property type="component" value="Chromosome"/>
</dbReference>
<dbReference type="OrthoDB" id="116799at2"/>
<dbReference type="GO" id="GO:0009312">
    <property type="term" value="P:oligosaccharide biosynthetic process"/>
    <property type="evidence" value="ECO:0007669"/>
    <property type="project" value="InterPro"/>
</dbReference>
<keyword evidence="2" id="KW-1185">Reference proteome</keyword>
<keyword evidence="1" id="KW-0489">Methyltransferase</keyword>
<proteinExistence type="predicted"/>
<dbReference type="EMBL" id="CP043046">
    <property type="protein sequence ID" value="QEI09403.1"/>
    <property type="molecule type" value="Genomic_DNA"/>
</dbReference>
<dbReference type="AlphaFoldDB" id="A0A5C0B6J9"/>
<keyword evidence="1" id="KW-0808">Transferase</keyword>
<evidence type="ECO:0000313" key="2">
    <source>
        <dbReference type="Proteomes" id="UP000325161"/>
    </source>
</evidence>
<sequence>MNTDIDPAYFNGMFVADEDPWAYRTSWYEERKRALTLAVLPRKRYANAFEPGCANGELTAALAPRCDRLLACDFSRSAVPLAQSRVQAFPHVTVEERCVPASWPDETFDLILISEFGYYLREASLTALVAHLDKALGRDGTLVACHWARPIADAFTDAATVHRMLGGVPGLNLVATHTEPDFLLHAWVRGKRSVAQLEGLA</sequence>
<dbReference type="KEGG" id="pacr:FXN63_17700"/>
<dbReference type="Pfam" id="PF05401">
    <property type="entry name" value="NodS"/>
    <property type="match status" value="1"/>
</dbReference>
<dbReference type="SUPFAM" id="SSF53335">
    <property type="entry name" value="S-adenosyl-L-methionine-dependent methyltransferases"/>
    <property type="match status" value="1"/>
</dbReference>
<evidence type="ECO:0000313" key="1">
    <source>
        <dbReference type="EMBL" id="QEI09403.1"/>
    </source>
</evidence>
<name>A0A5C0B6J9_9BURK</name>
<protein>
    <submittedName>
        <fullName evidence="1">Methyltransferase domain-containing protein</fullName>
    </submittedName>
</protein>
<dbReference type="InterPro" id="IPR008715">
    <property type="entry name" value="SAM-MeTfrase_NodS-like"/>
</dbReference>
<gene>
    <name evidence="1" type="ORF">FXN63_17700</name>
</gene>
<accession>A0A5C0B6J9</accession>
<dbReference type="InterPro" id="IPR029063">
    <property type="entry name" value="SAM-dependent_MTases_sf"/>
</dbReference>
<reference evidence="1 2" key="1">
    <citation type="submission" date="2019-08" db="EMBL/GenBank/DDBJ databases">
        <title>Amphibian skin-associated Pigmentiphaga: genome sequence and occurrence across geography and hosts.</title>
        <authorList>
            <person name="Bletz M.C."/>
            <person name="Bunk B."/>
            <person name="Sproeer C."/>
            <person name="Biwer P."/>
            <person name="Reiter S."/>
            <person name="Rabemananjara F.C.E."/>
            <person name="Schulz S."/>
            <person name="Overmann J."/>
            <person name="Vences M."/>
        </authorList>
    </citation>
    <scope>NUCLEOTIDE SEQUENCE [LARGE SCALE GENOMIC DNA]</scope>
    <source>
        <strain evidence="1 2">Mada1488</strain>
    </source>
</reference>
<dbReference type="GO" id="GO:0008757">
    <property type="term" value="F:S-adenosylmethionine-dependent methyltransferase activity"/>
    <property type="evidence" value="ECO:0007669"/>
    <property type="project" value="InterPro"/>
</dbReference>
<dbReference type="Gene3D" id="3.40.50.150">
    <property type="entry name" value="Vaccinia Virus protein VP39"/>
    <property type="match status" value="1"/>
</dbReference>
<dbReference type="GO" id="GO:0032259">
    <property type="term" value="P:methylation"/>
    <property type="evidence" value="ECO:0007669"/>
    <property type="project" value="UniProtKB-KW"/>
</dbReference>
<organism evidence="1 2">
    <name type="scientific">Pigmentiphaga aceris</name>
    <dbReference type="NCBI Taxonomy" id="1940612"/>
    <lineage>
        <taxon>Bacteria</taxon>
        <taxon>Pseudomonadati</taxon>
        <taxon>Pseudomonadota</taxon>
        <taxon>Betaproteobacteria</taxon>
        <taxon>Burkholderiales</taxon>
        <taxon>Alcaligenaceae</taxon>
        <taxon>Pigmentiphaga</taxon>
    </lineage>
</organism>